<protein>
    <recommendedName>
        <fullName evidence="8">Isoprenylcysteine carboxylmethyltransferase family protein</fullName>
    </recommendedName>
</protein>
<comment type="caution">
    <text evidence="6">The sequence shown here is derived from an EMBL/GenBank/DDBJ whole genome shotgun (WGS) entry which is preliminary data.</text>
</comment>
<dbReference type="InterPro" id="IPR007318">
    <property type="entry name" value="Phopholipid_MeTrfase"/>
</dbReference>
<name>A0A317ECB0_9PROT</name>
<evidence type="ECO:0000256" key="4">
    <source>
        <dbReference type="ARBA" id="ARBA00023136"/>
    </source>
</evidence>
<feature type="transmembrane region" description="Helical" evidence="5">
    <location>
        <begin position="48"/>
        <end position="65"/>
    </location>
</feature>
<dbReference type="EMBL" id="QGLE01000003">
    <property type="protein sequence ID" value="PWR24667.1"/>
    <property type="molecule type" value="Genomic_DNA"/>
</dbReference>
<keyword evidence="2 5" id="KW-0812">Transmembrane</keyword>
<organism evidence="6 7">
    <name type="scientific">Zavarzinia aquatilis</name>
    <dbReference type="NCBI Taxonomy" id="2211142"/>
    <lineage>
        <taxon>Bacteria</taxon>
        <taxon>Pseudomonadati</taxon>
        <taxon>Pseudomonadota</taxon>
        <taxon>Alphaproteobacteria</taxon>
        <taxon>Rhodospirillales</taxon>
        <taxon>Zavarziniaceae</taxon>
        <taxon>Zavarzinia</taxon>
    </lineage>
</organism>
<evidence type="ECO:0000313" key="6">
    <source>
        <dbReference type="EMBL" id="PWR24667.1"/>
    </source>
</evidence>
<keyword evidence="7" id="KW-1185">Reference proteome</keyword>
<evidence type="ECO:0000256" key="1">
    <source>
        <dbReference type="ARBA" id="ARBA00004127"/>
    </source>
</evidence>
<dbReference type="Gene3D" id="1.20.120.1630">
    <property type="match status" value="1"/>
</dbReference>
<dbReference type="Proteomes" id="UP000245461">
    <property type="component" value="Unassembled WGS sequence"/>
</dbReference>
<dbReference type="AlphaFoldDB" id="A0A317ECB0"/>
<evidence type="ECO:0008006" key="8">
    <source>
        <dbReference type="Google" id="ProtNLM"/>
    </source>
</evidence>
<reference evidence="6 7" key="1">
    <citation type="submission" date="2018-05" db="EMBL/GenBank/DDBJ databases">
        <title>Zavarzinia sp. HR-AS.</title>
        <authorList>
            <person name="Lee Y."/>
            <person name="Jeon C.O."/>
        </authorList>
    </citation>
    <scope>NUCLEOTIDE SEQUENCE [LARGE SCALE GENOMIC DNA]</scope>
    <source>
        <strain evidence="6 7">HR-AS</strain>
    </source>
</reference>
<evidence type="ECO:0000256" key="3">
    <source>
        <dbReference type="ARBA" id="ARBA00022989"/>
    </source>
</evidence>
<accession>A0A317ECB0</accession>
<feature type="transmembrane region" description="Helical" evidence="5">
    <location>
        <begin position="16"/>
        <end position="36"/>
    </location>
</feature>
<evidence type="ECO:0000256" key="2">
    <source>
        <dbReference type="ARBA" id="ARBA00022692"/>
    </source>
</evidence>
<gene>
    <name evidence="6" type="ORF">DKG74_07645</name>
</gene>
<keyword evidence="4 5" id="KW-0472">Membrane</keyword>
<feature type="transmembrane region" description="Helical" evidence="5">
    <location>
        <begin position="144"/>
        <end position="161"/>
    </location>
</feature>
<dbReference type="Pfam" id="PF04191">
    <property type="entry name" value="PEMT"/>
    <property type="match status" value="1"/>
</dbReference>
<dbReference type="GO" id="GO:0012505">
    <property type="term" value="C:endomembrane system"/>
    <property type="evidence" value="ECO:0007669"/>
    <property type="project" value="UniProtKB-SubCell"/>
</dbReference>
<sequence>MWRWEDHKKMRLPQDLLLILASVIFLAFTIGYFAYFRRPEGTPWPMRVLAILSGATTGGIISEITDTRATWGSFVPALTLLLLSAALYGWAILTTRRQRLSLAFSGDAPDFLLAEGPYRLIRHPFYTAYLLYWLGGTIAARQPLLLLAVGVMAAGFAWAALREEAKFAASPLAANYAAYRRRTGMFLPWRIFGA</sequence>
<comment type="subcellular location">
    <subcellularLocation>
        <location evidence="1">Endomembrane system</location>
        <topology evidence="1">Multi-pass membrane protein</topology>
    </subcellularLocation>
</comment>
<evidence type="ECO:0000313" key="7">
    <source>
        <dbReference type="Proteomes" id="UP000245461"/>
    </source>
</evidence>
<proteinExistence type="predicted"/>
<feature type="transmembrane region" description="Helical" evidence="5">
    <location>
        <begin position="71"/>
        <end position="93"/>
    </location>
</feature>
<evidence type="ECO:0000256" key="5">
    <source>
        <dbReference type="SAM" id="Phobius"/>
    </source>
</evidence>
<keyword evidence="3 5" id="KW-1133">Transmembrane helix</keyword>